<keyword evidence="2" id="KW-0131">Cell cycle</keyword>
<sequence>MKRLNWQNIRLVLLLLLVVFLYSFALQRNQQRKIDNIRIDFQGDSKMFLTHQMVNNLLIQNLKQASTYKKEQLDLKYLESVLQKHPFIEKAEVFTSEDGMLITKIKQRSPIARVINDNRNFYVDKNGSVFEMSDVYSARVPLVKGNVSGHFKKGFAKTFKAINEDDFLKKNIIAVEIFDNGSMKMFTREHNYEIVFGRPILIDKKFRNYKAFYQYAQKDTLLDKYKSINLMFTQQVVCSK</sequence>
<proteinExistence type="predicted"/>
<reference evidence="2" key="1">
    <citation type="submission" date="2023-09" db="EMBL/GenBank/DDBJ databases">
        <title>Flavobacterium sp. 20NA77.7 isolated from freshwater.</title>
        <authorList>
            <person name="Le V."/>
            <person name="Ko S.-R."/>
            <person name="Ahn C.-Y."/>
            <person name="Oh H.-M."/>
        </authorList>
    </citation>
    <scope>NUCLEOTIDE SEQUENCE</scope>
    <source>
        <strain evidence="2">20NA77.7</strain>
    </source>
</reference>
<dbReference type="GO" id="GO:0051301">
    <property type="term" value="P:cell division"/>
    <property type="evidence" value="ECO:0007669"/>
    <property type="project" value="UniProtKB-KW"/>
</dbReference>
<keyword evidence="2" id="KW-0132">Cell division</keyword>
<evidence type="ECO:0000313" key="2">
    <source>
        <dbReference type="EMBL" id="WMW78226.1"/>
    </source>
</evidence>
<dbReference type="EMBL" id="CP133721">
    <property type="protein sequence ID" value="WMW78226.1"/>
    <property type="molecule type" value="Genomic_DNA"/>
</dbReference>
<dbReference type="Pfam" id="PF03799">
    <property type="entry name" value="FtsQ_DivIB_C"/>
    <property type="match status" value="1"/>
</dbReference>
<gene>
    <name evidence="2" type="ORF">RF683_01935</name>
</gene>
<name>A0ABY9RB78_9FLAO</name>
<feature type="domain" description="Cell division protein FtsQ/DivIB C-terminal" evidence="1">
    <location>
        <begin position="112"/>
        <end position="218"/>
    </location>
</feature>
<dbReference type="RefSeq" id="WP_309532544.1">
    <property type="nucleotide sequence ID" value="NZ_CP133721.1"/>
</dbReference>
<organism evidence="2 3">
    <name type="scientific">Flavobacterium nakdongensis</name>
    <dbReference type="NCBI Taxonomy" id="3073563"/>
    <lineage>
        <taxon>Bacteria</taxon>
        <taxon>Pseudomonadati</taxon>
        <taxon>Bacteroidota</taxon>
        <taxon>Flavobacteriia</taxon>
        <taxon>Flavobacteriales</taxon>
        <taxon>Flavobacteriaceae</taxon>
        <taxon>Flavobacterium</taxon>
    </lineage>
</organism>
<accession>A0ABY9RB78</accession>
<keyword evidence="3" id="KW-1185">Reference proteome</keyword>
<dbReference type="InterPro" id="IPR005548">
    <property type="entry name" value="Cell_div_FtsQ/DivIB_C"/>
</dbReference>
<dbReference type="Proteomes" id="UP001180481">
    <property type="component" value="Chromosome"/>
</dbReference>
<evidence type="ECO:0000313" key="3">
    <source>
        <dbReference type="Proteomes" id="UP001180481"/>
    </source>
</evidence>
<protein>
    <submittedName>
        <fullName evidence="2">Cell division protein FtsQ/DivIB</fullName>
    </submittedName>
</protein>
<evidence type="ECO:0000259" key="1">
    <source>
        <dbReference type="Pfam" id="PF03799"/>
    </source>
</evidence>